<dbReference type="AlphaFoldDB" id="A0A0F9QEK3"/>
<proteinExistence type="predicted"/>
<evidence type="ECO:0000313" key="2">
    <source>
        <dbReference type="EMBL" id="KKN35427.1"/>
    </source>
</evidence>
<organism evidence="2">
    <name type="scientific">marine sediment metagenome</name>
    <dbReference type="NCBI Taxonomy" id="412755"/>
    <lineage>
        <taxon>unclassified sequences</taxon>
        <taxon>metagenomes</taxon>
        <taxon>ecological metagenomes</taxon>
    </lineage>
</organism>
<reference evidence="2" key="1">
    <citation type="journal article" date="2015" name="Nature">
        <title>Complex archaea that bridge the gap between prokaryotes and eukaryotes.</title>
        <authorList>
            <person name="Spang A."/>
            <person name="Saw J.H."/>
            <person name="Jorgensen S.L."/>
            <person name="Zaremba-Niedzwiedzka K."/>
            <person name="Martijn J."/>
            <person name="Lind A.E."/>
            <person name="van Eijk R."/>
            <person name="Schleper C."/>
            <person name="Guy L."/>
            <person name="Ettema T.J."/>
        </authorList>
    </citation>
    <scope>NUCLEOTIDE SEQUENCE</scope>
</reference>
<name>A0A0F9QEK3_9ZZZZ</name>
<protein>
    <submittedName>
        <fullName evidence="2">Uncharacterized protein</fullName>
    </submittedName>
</protein>
<accession>A0A0F9QEK3</accession>
<sequence>MKKKKEVCPYCGKSFAYLSRHKCKIKEHIEGPIDEKSDIERRIERIEEKRKKFNRTLRKDEKSILNIINQEKDILFDDLLKLSNIEQNHLEEILDLLSLQSKIKMRRELVEASWTKHIFSITRIDLKTEDLKVDKNRKDFIWNMFSRQPCFICPFRDKCNETNLDQFNPKFCIWLTEWFETKSRGEEYIINFDEIKSQLRDK</sequence>
<evidence type="ECO:0000256" key="1">
    <source>
        <dbReference type="SAM" id="Coils"/>
    </source>
</evidence>
<dbReference type="EMBL" id="LAZR01002038">
    <property type="protein sequence ID" value="KKN35427.1"/>
    <property type="molecule type" value="Genomic_DNA"/>
</dbReference>
<feature type="coiled-coil region" evidence="1">
    <location>
        <begin position="36"/>
        <end position="63"/>
    </location>
</feature>
<gene>
    <name evidence="2" type="ORF">LCGC14_0783700</name>
</gene>
<keyword evidence="1" id="KW-0175">Coiled coil</keyword>
<comment type="caution">
    <text evidence="2">The sequence shown here is derived from an EMBL/GenBank/DDBJ whole genome shotgun (WGS) entry which is preliminary data.</text>
</comment>